<feature type="non-terminal residue" evidence="2">
    <location>
        <position position="69"/>
    </location>
</feature>
<keyword evidence="3" id="KW-1185">Reference proteome</keyword>
<accession>A0A7J6WDC0</accession>
<evidence type="ECO:0000256" key="1">
    <source>
        <dbReference type="SAM" id="MobiDB-lite"/>
    </source>
</evidence>
<protein>
    <submittedName>
        <fullName evidence="2">Uncharacterized protein</fullName>
    </submittedName>
</protein>
<name>A0A7J6WDC0_THATH</name>
<feature type="region of interest" description="Disordered" evidence="1">
    <location>
        <begin position="45"/>
        <end position="69"/>
    </location>
</feature>
<dbReference type="EMBL" id="JABWDY010018014">
    <property type="protein sequence ID" value="KAF5194973.1"/>
    <property type="molecule type" value="Genomic_DNA"/>
</dbReference>
<dbReference type="Proteomes" id="UP000554482">
    <property type="component" value="Unassembled WGS sequence"/>
</dbReference>
<reference evidence="2 3" key="1">
    <citation type="submission" date="2020-06" db="EMBL/GenBank/DDBJ databases">
        <title>Transcriptomic and genomic resources for Thalictrum thalictroides and T. hernandezii: Facilitating candidate gene discovery in an emerging model plant lineage.</title>
        <authorList>
            <person name="Arias T."/>
            <person name="Riano-Pachon D.M."/>
            <person name="Di Stilio V.S."/>
        </authorList>
    </citation>
    <scope>NUCLEOTIDE SEQUENCE [LARGE SCALE GENOMIC DNA]</scope>
    <source>
        <strain evidence="3">cv. WT478/WT964</strain>
        <tissue evidence="2">Leaves</tissue>
    </source>
</reference>
<gene>
    <name evidence="2" type="ORF">FRX31_015440</name>
</gene>
<feature type="non-terminal residue" evidence="2">
    <location>
        <position position="1"/>
    </location>
</feature>
<feature type="region of interest" description="Disordered" evidence="1">
    <location>
        <begin position="1"/>
        <end position="26"/>
    </location>
</feature>
<organism evidence="2 3">
    <name type="scientific">Thalictrum thalictroides</name>
    <name type="common">Rue-anemone</name>
    <name type="synonym">Anemone thalictroides</name>
    <dbReference type="NCBI Taxonomy" id="46969"/>
    <lineage>
        <taxon>Eukaryota</taxon>
        <taxon>Viridiplantae</taxon>
        <taxon>Streptophyta</taxon>
        <taxon>Embryophyta</taxon>
        <taxon>Tracheophyta</taxon>
        <taxon>Spermatophyta</taxon>
        <taxon>Magnoliopsida</taxon>
        <taxon>Ranunculales</taxon>
        <taxon>Ranunculaceae</taxon>
        <taxon>Thalictroideae</taxon>
        <taxon>Thalictrum</taxon>
    </lineage>
</organism>
<dbReference type="AlphaFoldDB" id="A0A7J6WDC0"/>
<proteinExistence type="predicted"/>
<evidence type="ECO:0000313" key="2">
    <source>
        <dbReference type="EMBL" id="KAF5194973.1"/>
    </source>
</evidence>
<evidence type="ECO:0000313" key="3">
    <source>
        <dbReference type="Proteomes" id="UP000554482"/>
    </source>
</evidence>
<sequence length="69" mass="7781">VEDFDDYEDFARTEKGPPPQENEPDICLNENDIEDLTTDNEANCKYKGAEDEPNNLCDDGVEDLNVGNE</sequence>
<comment type="caution">
    <text evidence="2">The sequence shown here is derived from an EMBL/GenBank/DDBJ whole genome shotgun (WGS) entry which is preliminary data.</text>
</comment>